<dbReference type="Gene3D" id="3.20.20.80">
    <property type="entry name" value="Glycosidases"/>
    <property type="match status" value="1"/>
</dbReference>
<evidence type="ECO:0000313" key="11">
    <source>
        <dbReference type="Proteomes" id="UP000217289"/>
    </source>
</evidence>
<dbReference type="PANTHER" id="PTHR11177">
    <property type="entry name" value="CHITINASE"/>
    <property type="match status" value="1"/>
</dbReference>
<evidence type="ECO:0000259" key="9">
    <source>
        <dbReference type="PROSITE" id="PS51910"/>
    </source>
</evidence>
<dbReference type="InterPro" id="IPR050314">
    <property type="entry name" value="Glycosyl_Hydrlase_18"/>
</dbReference>
<dbReference type="InterPro" id="IPR001223">
    <property type="entry name" value="Glyco_hydro18_cat"/>
</dbReference>
<dbReference type="CDD" id="cd12215">
    <property type="entry name" value="ChiC_BD"/>
    <property type="match status" value="1"/>
</dbReference>
<dbReference type="InterPro" id="IPR011583">
    <property type="entry name" value="Chitinase_II/V-like_cat"/>
</dbReference>
<organism evidence="10 11">
    <name type="scientific">Melittangium boletus DSM 14713</name>
    <dbReference type="NCBI Taxonomy" id="1294270"/>
    <lineage>
        <taxon>Bacteria</taxon>
        <taxon>Pseudomonadati</taxon>
        <taxon>Myxococcota</taxon>
        <taxon>Myxococcia</taxon>
        <taxon>Myxococcales</taxon>
        <taxon>Cystobacterineae</taxon>
        <taxon>Archangiaceae</taxon>
        <taxon>Melittangium</taxon>
    </lineage>
</organism>
<accession>A0A250IKF8</accession>
<dbReference type="InterPro" id="IPR035986">
    <property type="entry name" value="PKD_dom_sf"/>
</dbReference>
<dbReference type="Pfam" id="PF00704">
    <property type="entry name" value="Glyco_hydro_18"/>
    <property type="match status" value="1"/>
</dbReference>
<evidence type="ECO:0000256" key="5">
    <source>
        <dbReference type="ARBA" id="ARBA00023024"/>
    </source>
</evidence>
<evidence type="ECO:0000256" key="4">
    <source>
        <dbReference type="ARBA" id="ARBA00022801"/>
    </source>
</evidence>
<keyword evidence="6" id="KW-0119">Carbohydrate metabolism</keyword>
<dbReference type="Gene3D" id="2.10.10.20">
    <property type="entry name" value="Carbohydrate-binding module superfamily 5/12"/>
    <property type="match status" value="1"/>
</dbReference>
<dbReference type="AlphaFoldDB" id="A0A250IKF8"/>
<dbReference type="Pfam" id="PF02839">
    <property type="entry name" value="CBM_5_12"/>
    <property type="match status" value="1"/>
</dbReference>
<dbReference type="InterPro" id="IPR001579">
    <property type="entry name" value="Glyco_hydro_18_chit_AS"/>
</dbReference>
<dbReference type="Gene3D" id="3.40.5.30">
    <property type="entry name" value="(Trans)glycosidases - domain 2"/>
    <property type="match status" value="1"/>
</dbReference>
<keyword evidence="5" id="KW-0624">Polysaccharide degradation</keyword>
<dbReference type="PANTHER" id="PTHR11177:SF317">
    <property type="entry name" value="CHITINASE 12-RELATED"/>
    <property type="match status" value="1"/>
</dbReference>
<keyword evidence="7 8" id="KW-0326">Glycosidase</keyword>
<evidence type="ECO:0000256" key="3">
    <source>
        <dbReference type="ARBA" id="ARBA00012729"/>
    </source>
</evidence>
<dbReference type="Gene3D" id="2.60.40.10">
    <property type="entry name" value="Immunoglobulins"/>
    <property type="match status" value="1"/>
</dbReference>
<evidence type="ECO:0000256" key="6">
    <source>
        <dbReference type="ARBA" id="ARBA00023277"/>
    </source>
</evidence>
<dbReference type="GO" id="GO:0008843">
    <property type="term" value="F:endochitinase activity"/>
    <property type="evidence" value="ECO:0007669"/>
    <property type="project" value="UniProtKB-EC"/>
</dbReference>
<keyword evidence="5" id="KW-0146">Chitin degradation</keyword>
<dbReference type="PROSITE" id="PS51910">
    <property type="entry name" value="GH18_2"/>
    <property type="match status" value="1"/>
</dbReference>
<dbReference type="GO" id="GO:0005975">
    <property type="term" value="P:carbohydrate metabolic process"/>
    <property type="evidence" value="ECO:0007669"/>
    <property type="project" value="InterPro"/>
</dbReference>
<dbReference type="InterPro" id="IPR003610">
    <property type="entry name" value="CBM5/12"/>
</dbReference>
<dbReference type="Pfam" id="PF17957">
    <property type="entry name" value="Big_7"/>
    <property type="match status" value="1"/>
</dbReference>
<protein>
    <recommendedName>
        <fullName evidence="3">chitinase</fullName>
        <ecNumber evidence="3">3.2.1.14</ecNumber>
    </recommendedName>
</protein>
<dbReference type="GO" id="GO:0008061">
    <property type="term" value="F:chitin binding"/>
    <property type="evidence" value="ECO:0007669"/>
    <property type="project" value="InterPro"/>
</dbReference>
<dbReference type="SUPFAM" id="SSF51445">
    <property type="entry name" value="(Trans)glycosidases"/>
    <property type="match status" value="1"/>
</dbReference>
<dbReference type="GO" id="GO:0005576">
    <property type="term" value="C:extracellular region"/>
    <property type="evidence" value="ECO:0007669"/>
    <property type="project" value="InterPro"/>
</dbReference>
<dbReference type="OrthoDB" id="9775889at2"/>
<evidence type="ECO:0000256" key="1">
    <source>
        <dbReference type="ARBA" id="ARBA00000822"/>
    </source>
</evidence>
<dbReference type="InterPro" id="IPR017853">
    <property type="entry name" value="GH"/>
</dbReference>
<dbReference type="SMART" id="SM00636">
    <property type="entry name" value="Glyco_18"/>
    <property type="match status" value="1"/>
</dbReference>
<evidence type="ECO:0000256" key="8">
    <source>
        <dbReference type="RuleBase" id="RU000489"/>
    </source>
</evidence>
<sequence length="479" mass="50044">MRNPFELKSLAVGTLLATLVACSGQTDPMEPSEESVASVEGRALSTRVVGYFPTWQGDVNTIQYDKLTHINYSFLLPTAQGGLYGVSSGDARLQSLVQKAHARGVKVLIAVGGWMDGNDSPFEQMAANASTRTTFINNVLAFVDQAGLDGVDIDWEWPDPGASSQNFGALMNQLGTALHGRGKLLTAAVLASGGDGIPVSSFADVDFLNIMAYDMGYPHSSYEVAVQSMDYWLGRGLPKSKAVLGVPFYGKNSSNGAYTYAQLVGMDSQAPNKDVVNGIYYNGIPTIKSKTQLALQRGGGVMIWEISQDTSGATSLLNAIYEVAGGGNTTNPAPSVNLTSPANGTTFTPGSTITLSANASDSNGSITKVEFFAGSTKVGEDTSAPYSIAWTNVAAGTYSLTARATDNGGASTTSAAVSITVTSGTGGTCAGVAAWTASRAYVKGDTATSGGKLWRAKWWTQNETPNGSEWGPWELLGNC</sequence>
<dbReference type="Proteomes" id="UP000217289">
    <property type="component" value="Chromosome"/>
</dbReference>
<keyword evidence="4 8" id="KW-0378">Hydrolase</keyword>
<dbReference type="InterPro" id="IPR036573">
    <property type="entry name" value="CBM_sf_5/12"/>
</dbReference>
<dbReference type="GO" id="GO:0030246">
    <property type="term" value="F:carbohydrate binding"/>
    <property type="evidence" value="ECO:0007669"/>
    <property type="project" value="InterPro"/>
</dbReference>
<evidence type="ECO:0000256" key="2">
    <source>
        <dbReference type="ARBA" id="ARBA00009121"/>
    </source>
</evidence>
<proteinExistence type="inferred from homology"/>
<name>A0A250IKF8_9BACT</name>
<evidence type="ECO:0000256" key="7">
    <source>
        <dbReference type="ARBA" id="ARBA00023295"/>
    </source>
</evidence>
<dbReference type="SMART" id="SM00495">
    <property type="entry name" value="ChtBD3"/>
    <property type="match status" value="1"/>
</dbReference>
<keyword evidence="11" id="KW-1185">Reference proteome</keyword>
<feature type="domain" description="GH18" evidence="9">
    <location>
        <begin position="46"/>
        <end position="327"/>
    </location>
</feature>
<dbReference type="EC" id="3.2.1.14" evidence="3"/>
<comment type="similarity">
    <text evidence="2">Belongs to the glycosyl hydrolase 18 family. Chitinase class II subfamily.</text>
</comment>
<dbReference type="SUPFAM" id="SSF51055">
    <property type="entry name" value="Carbohydrate binding domain"/>
    <property type="match status" value="1"/>
</dbReference>
<dbReference type="GO" id="GO:0006032">
    <property type="term" value="P:chitin catabolic process"/>
    <property type="evidence" value="ECO:0007669"/>
    <property type="project" value="UniProtKB-KW"/>
</dbReference>
<dbReference type="PROSITE" id="PS01095">
    <property type="entry name" value="GH18_1"/>
    <property type="match status" value="1"/>
</dbReference>
<dbReference type="KEGG" id="mbd:MEBOL_005175"/>
<dbReference type="PROSITE" id="PS51257">
    <property type="entry name" value="PROKAR_LIPOPROTEIN"/>
    <property type="match status" value="1"/>
</dbReference>
<comment type="catalytic activity">
    <reaction evidence="1">
        <text>Random endo-hydrolysis of N-acetyl-beta-D-glucosaminide (1-&gt;4)-beta-linkages in chitin and chitodextrins.</text>
        <dbReference type="EC" id="3.2.1.14"/>
    </reaction>
</comment>
<evidence type="ECO:0000313" key="10">
    <source>
        <dbReference type="EMBL" id="ATB31712.1"/>
    </source>
</evidence>
<dbReference type="EMBL" id="CP022163">
    <property type="protein sequence ID" value="ATB31712.1"/>
    <property type="molecule type" value="Genomic_DNA"/>
</dbReference>
<reference evidence="10 11" key="1">
    <citation type="submission" date="2017-06" db="EMBL/GenBank/DDBJ databases">
        <authorList>
            <person name="Kim H.J."/>
            <person name="Triplett B.A."/>
        </authorList>
    </citation>
    <scope>NUCLEOTIDE SEQUENCE [LARGE SCALE GENOMIC DNA]</scope>
    <source>
        <strain evidence="10 11">DSM 14713</strain>
    </source>
</reference>
<dbReference type="InterPro" id="IPR013783">
    <property type="entry name" value="Ig-like_fold"/>
</dbReference>
<gene>
    <name evidence="10" type="ORF">MEBOL_005175</name>
</gene>
<dbReference type="RefSeq" id="WP_095980004.1">
    <property type="nucleotide sequence ID" value="NZ_CP022163.1"/>
</dbReference>
<dbReference type="SUPFAM" id="SSF49299">
    <property type="entry name" value="PKD domain"/>
    <property type="match status" value="1"/>
</dbReference>